<evidence type="ECO:0000313" key="1">
    <source>
        <dbReference type="EMBL" id="KAF6153222.1"/>
    </source>
</evidence>
<keyword evidence="3" id="KW-1185">Reference proteome</keyword>
<organism evidence="1 3">
    <name type="scientific">Kingdonia uniflora</name>
    <dbReference type="NCBI Taxonomy" id="39325"/>
    <lineage>
        <taxon>Eukaryota</taxon>
        <taxon>Viridiplantae</taxon>
        <taxon>Streptophyta</taxon>
        <taxon>Embryophyta</taxon>
        <taxon>Tracheophyta</taxon>
        <taxon>Spermatophyta</taxon>
        <taxon>Magnoliopsida</taxon>
        <taxon>Ranunculales</taxon>
        <taxon>Circaeasteraceae</taxon>
        <taxon>Kingdonia</taxon>
    </lineage>
</organism>
<comment type="caution">
    <text evidence="1">The sequence shown here is derived from an EMBL/GenBank/DDBJ whole genome shotgun (WGS) entry which is preliminary data.</text>
</comment>
<dbReference type="EMBL" id="JACGCM010000223">
    <property type="protein sequence ID" value="KAF6174943.1"/>
    <property type="molecule type" value="Genomic_DNA"/>
</dbReference>
<dbReference type="EMBL" id="JACGCM010001571">
    <property type="protein sequence ID" value="KAF6153222.1"/>
    <property type="molecule type" value="Genomic_DNA"/>
</dbReference>
<evidence type="ECO:0000313" key="2">
    <source>
        <dbReference type="EMBL" id="KAF6174943.1"/>
    </source>
</evidence>
<dbReference type="Proteomes" id="UP000541444">
    <property type="component" value="Unassembled WGS sequence"/>
</dbReference>
<reference evidence="1 3" key="1">
    <citation type="journal article" date="2020" name="IScience">
        <title>Genome Sequencing of the Endangered Kingdonia uniflora (Circaeasteraceae, Ranunculales) Reveals Potential Mechanisms of Evolutionary Specialization.</title>
        <authorList>
            <person name="Sun Y."/>
            <person name="Deng T."/>
            <person name="Zhang A."/>
            <person name="Moore M.J."/>
            <person name="Landis J.B."/>
            <person name="Lin N."/>
            <person name="Zhang H."/>
            <person name="Zhang X."/>
            <person name="Huang J."/>
            <person name="Zhang X."/>
            <person name="Sun H."/>
            <person name="Wang H."/>
        </authorList>
    </citation>
    <scope>NUCLEOTIDE SEQUENCE [LARGE SCALE GENOMIC DNA]</scope>
    <source>
        <strain evidence="1">TB1705</strain>
        <tissue evidence="1">Leaf</tissue>
    </source>
</reference>
<proteinExistence type="predicted"/>
<protein>
    <submittedName>
        <fullName evidence="1">Uncharacterized protein</fullName>
    </submittedName>
</protein>
<dbReference type="AlphaFoldDB" id="A0A7J7MEJ2"/>
<gene>
    <name evidence="1" type="ORF">GIB67_023057</name>
    <name evidence="2" type="ORF">GIB67_026431</name>
</gene>
<evidence type="ECO:0000313" key="3">
    <source>
        <dbReference type="Proteomes" id="UP000541444"/>
    </source>
</evidence>
<accession>A0A7J7MEJ2</accession>
<name>A0A7J7MEJ2_9MAGN</name>
<sequence>MSLKPPPFQEAERCDVCKCSFNAFRRRVSLSSIIGIEGFAFLTEERNYWVGLKKRTRSGGETEEIDMCGSKEFKVGDDIVIVL</sequence>